<dbReference type="HOGENOM" id="CLU_195129_0_0_9"/>
<gene>
    <name evidence="2" type="ORF">ANACAC_03440</name>
</gene>
<sequence>MRHADWKDLVMIKLCACAAGVMWGLALPKKLHKAAAFTVTALFTATYLPEIMKFFKVNRL</sequence>
<dbReference type="STRING" id="411490.ANACAC_03440"/>
<reference evidence="2" key="1">
    <citation type="submission" date="2007-11" db="EMBL/GenBank/DDBJ databases">
        <authorList>
            <person name="Fulton L."/>
            <person name="Clifton S."/>
            <person name="Fulton B."/>
            <person name="Xu J."/>
            <person name="Minx P."/>
            <person name="Pepin K.H."/>
            <person name="Johnson M."/>
            <person name="Thiruvilangam P."/>
            <person name="Bhonagiri V."/>
            <person name="Nash W.E."/>
            <person name="Mardis E.R."/>
            <person name="Wilson R.K."/>
        </authorList>
    </citation>
    <scope>NUCLEOTIDE SEQUENCE [LARGE SCALE GENOMIC DNA]</scope>
    <source>
        <strain evidence="2">DSM 14662</strain>
    </source>
</reference>
<dbReference type="Proteomes" id="UP000004935">
    <property type="component" value="Unassembled WGS sequence"/>
</dbReference>
<comment type="caution">
    <text evidence="2">The sequence shown here is derived from an EMBL/GenBank/DDBJ whole genome shotgun (WGS) entry which is preliminary data.</text>
</comment>
<keyword evidence="1" id="KW-1133">Transmembrane helix</keyword>
<name>B0MII5_ANACD</name>
<proteinExistence type="predicted"/>
<dbReference type="EMBL" id="ABAX03000037">
    <property type="protein sequence ID" value="EDR96109.1"/>
    <property type="molecule type" value="Genomic_DNA"/>
</dbReference>
<dbReference type="AlphaFoldDB" id="B0MII5"/>
<evidence type="ECO:0000313" key="3">
    <source>
        <dbReference type="Proteomes" id="UP000004935"/>
    </source>
</evidence>
<organism evidence="2 3">
    <name type="scientific">Anaerostipes caccae (strain DSM 14662 / CCUG 47493 / JCM 13470 / NCIMB 13811 / L1-92)</name>
    <dbReference type="NCBI Taxonomy" id="411490"/>
    <lineage>
        <taxon>Bacteria</taxon>
        <taxon>Bacillati</taxon>
        <taxon>Bacillota</taxon>
        <taxon>Clostridia</taxon>
        <taxon>Lachnospirales</taxon>
        <taxon>Lachnospiraceae</taxon>
        <taxon>Anaerostipes</taxon>
    </lineage>
</organism>
<accession>B0MII5</accession>
<protein>
    <recommendedName>
        <fullName evidence="4">Permease of phosphate ABC transporter</fullName>
    </recommendedName>
</protein>
<keyword evidence="1" id="KW-0812">Transmembrane</keyword>
<reference evidence="2" key="2">
    <citation type="submission" date="2013-11" db="EMBL/GenBank/DDBJ databases">
        <title>Draft genome sequence of Anaerostipes caccae (DSM 14662).</title>
        <authorList>
            <person name="Sudarsanam P."/>
            <person name="Ley R."/>
            <person name="Guruge J."/>
            <person name="Turnbaugh P.J."/>
            <person name="Mahowald M."/>
            <person name="Liep D."/>
            <person name="Gordon J."/>
        </authorList>
    </citation>
    <scope>NUCLEOTIDE SEQUENCE</scope>
    <source>
        <strain evidence="2">DSM 14662</strain>
    </source>
</reference>
<feature type="transmembrane region" description="Helical" evidence="1">
    <location>
        <begin position="9"/>
        <end position="28"/>
    </location>
</feature>
<evidence type="ECO:0000256" key="1">
    <source>
        <dbReference type="SAM" id="Phobius"/>
    </source>
</evidence>
<evidence type="ECO:0008006" key="4">
    <source>
        <dbReference type="Google" id="ProtNLM"/>
    </source>
</evidence>
<keyword evidence="1" id="KW-0472">Membrane</keyword>
<evidence type="ECO:0000313" key="2">
    <source>
        <dbReference type="EMBL" id="EDR96109.1"/>
    </source>
</evidence>
<feature type="transmembrane region" description="Helical" evidence="1">
    <location>
        <begin position="34"/>
        <end position="55"/>
    </location>
</feature>
<keyword evidence="3" id="KW-1185">Reference proteome</keyword>